<sequence length="89" mass="10233">MHCRREQHRKTGAIRLESADIEFSIAHRHCGDHVAINQIRAEIDRLEAEKSRLVDLHDFQSAANVYDAEYAVRTSLDTLLLHGQQNDEP</sequence>
<gene>
    <name evidence="1" type="ORF">RSSM_02739</name>
</gene>
<dbReference type="AlphaFoldDB" id="M5U2Z2"/>
<evidence type="ECO:0000313" key="2">
    <source>
        <dbReference type="Proteomes" id="UP000011885"/>
    </source>
</evidence>
<dbReference type="PATRIC" id="fig|1263870.3.peg.2912"/>
<comment type="caution">
    <text evidence="1">The sequence shown here is derived from an EMBL/GenBank/DDBJ whole genome shotgun (WGS) entry which is preliminary data.</text>
</comment>
<name>M5U2Z2_9BACT</name>
<organism evidence="1 2">
    <name type="scientific">Rhodopirellula sallentina SM41</name>
    <dbReference type="NCBI Taxonomy" id="1263870"/>
    <lineage>
        <taxon>Bacteria</taxon>
        <taxon>Pseudomonadati</taxon>
        <taxon>Planctomycetota</taxon>
        <taxon>Planctomycetia</taxon>
        <taxon>Pirellulales</taxon>
        <taxon>Pirellulaceae</taxon>
        <taxon>Rhodopirellula</taxon>
    </lineage>
</organism>
<accession>M5U2Z2</accession>
<evidence type="ECO:0000313" key="1">
    <source>
        <dbReference type="EMBL" id="EMI55815.1"/>
    </source>
</evidence>
<evidence type="ECO:0008006" key="3">
    <source>
        <dbReference type="Google" id="ProtNLM"/>
    </source>
</evidence>
<dbReference type="EMBL" id="ANOH01000195">
    <property type="protein sequence ID" value="EMI55815.1"/>
    <property type="molecule type" value="Genomic_DNA"/>
</dbReference>
<keyword evidence="2" id="KW-1185">Reference proteome</keyword>
<protein>
    <recommendedName>
        <fullName evidence="3">UVR domain-containing protein</fullName>
    </recommendedName>
</protein>
<proteinExistence type="predicted"/>
<dbReference type="Proteomes" id="UP000011885">
    <property type="component" value="Unassembled WGS sequence"/>
</dbReference>
<reference evidence="1 2" key="1">
    <citation type="journal article" date="2013" name="Mar. Genomics">
        <title>Expression of sulfatases in Rhodopirellula baltica and the diversity of sulfatases in the genus Rhodopirellula.</title>
        <authorList>
            <person name="Wegner C.E."/>
            <person name="Richter-Heitmann T."/>
            <person name="Klindworth A."/>
            <person name="Klockow C."/>
            <person name="Richter M."/>
            <person name="Achstetter T."/>
            <person name="Glockner F.O."/>
            <person name="Harder J."/>
        </authorList>
    </citation>
    <scope>NUCLEOTIDE SEQUENCE [LARGE SCALE GENOMIC DNA]</scope>
    <source>
        <strain evidence="1 2">SM41</strain>
    </source>
</reference>